<dbReference type="Proteomes" id="UP000472264">
    <property type="component" value="Chromosome 13"/>
</dbReference>
<dbReference type="AlphaFoldDB" id="A0A665VEF3"/>
<name>A0A665VEF3_ECHNA</name>
<gene>
    <name evidence="3" type="primary">im:7138535</name>
</gene>
<feature type="compositionally biased region" description="Basic and acidic residues" evidence="2">
    <location>
        <begin position="109"/>
        <end position="137"/>
    </location>
</feature>
<organism evidence="3 4">
    <name type="scientific">Echeneis naucrates</name>
    <name type="common">Live sharksucker</name>
    <dbReference type="NCBI Taxonomy" id="173247"/>
    <lineage>
        <taxon>Eukaryota</taxon>
        <taxon>Metazoa</taxon>
        <taxon>Chordata</taxon>
        <taxon>Craniata</taxon>
        <taxon>Vertebrata</taxon>
        <taxon>Euteleostomi</taxon>
        <taxon>Actinopterygii</taxon>
        <taxon>Neopterygii</taxon>
        <taxon>Teleostei</taxon>
        <taxon>Neoteleostei</taxon>
        <taxon>Acanthomorphata</taxon>
        <taxon>Carangaria</taxon>
        <taxon>Carangiformes</taxon>
        <taxon>Echeneidae</taxon>
        <taxon>Echeneis</taxon>
    </lineage>
</organism>
<keyword evidence="4" id="KW-1185">Reference proteome</keyword>
<sequence>MDRTQQTVSAIKTLKYPGRRCLGRCDCEELPCPLLTWLCAELRAVCPELQDSGWTGDVLLMGELRALLTIMSSPLSGLTSEVLEPATLNKITDFLVSELQAAHMIQHKEMHPEQKTTEEEFEKEQRVVDRSQDVCHEYEDDEGPDEDRRRAEIQAEWILLLRALDMDTSFQVADVLSELESRLARLPCGGIIDPLLRTSLSSEQWKQIENINQLLSKDYQCRWKMMITRFQVTLESFAWGEKQKERSEALASVPPLSSLTASSRVSLSHLLAAREDQSFIEPVKPETGSLVYKTRMGSVPDRGGRPGEIEPPMPMWKEHRAKGSSWGRGSGGHQRRKFSNKKKGKKA</sequence>
<dbReference type="OMA" id="MPTWGER"/>
<reference evidence="3" key="1">
    <citation type="submission" date="2021-04" db="EMBL/GenBank/DDBJ databases">
        <authorList>
            <consortium name="Wellcome Sanger Institute Data Sharing"/>
        </authorList>
    </citation>
    <scope>NUCLEOTIDE SEQUENCE [LARGE SCALE GENOMIC DNA]</scope>
</reference>
<comment type="similarity">
    <text evidence="1">Belongs to the FAM98 family.</text>
</comment>
<dbReference type="PANTHER" id="PTHR31353:SF5">
    <property type="entry name" value="IM:7138535"/>
    <property type="match status" value="1"/>
</dbReference>
<evidence type="ECO:0000313" key="3">
    <source>
        <dbReference type="Ensembl" id="ENSENLP00000030085.1"/>
    </source>
</evidence>
<dbReference type="Pfam" id="PF10239">
    <property type="entry name" value="DUF2465"/>
    <property type="match status" value="1"/>
</dbReference>
<dbReference type="InterPro" id="IPR018797">
    <property type="entry name" value="FAM98"/>
</dbReference>
<evidence type="ECO:0000256" key="2">
    <source>
        <dbReference type="SAM" id="MobiDB-lite"/>
    </source>
</evidence>
<evidence type="ECO:0000256" key="1">
    <source>
        <dbReference type="ARBA" id="ARBA00007218"/>
    </source>
</evidence>
<dbReference type="GO" id="GO:0072669">
    <property type="term" value="C:tRNA-splicing ligase complex"/>
    <property type="evidence" value="ECO:0007669"/>
    <property type="project" value="TreeGrafter"/>
</dbReference>
<protein>
    <submittedName>
        <fullName evidence="3">Protein FAM98B-like</fullName>
    </submittedName>
</protein>
<evidence type="ECO:0000313" key="4">
    <source>
        <dbReference type="Proteomes" id="UP000472264"/>
    </source>
</evidence>
<dbReference type="OrthoDB" id="512356at2759"/>
<accession>A0A665VEF3</accession>
<reference evidence="3" key="3">
    <citation type="submission" date="2025-09" db="UniProtKB">
        <authorList>
            <consortium name="Ensembl"/>
        </authorList>
    </citation>
    <scope>IDENTIFICATION</scope>
</reference>
<reference evidence="3" key="2">
    <citation type="submission" date="2025-08" db="UniProtKB">
        <authorList>
            <consortium name="Ensembl"/>
        </authorList>
    </citation>
    <scope>IDENTIFICATION</scope>
</reference>
<dbReference type="Ensembl" id="ENSENLT00000030964.1">
    <property type="protein sequence ID" value="ENSENLP00000030085.1"/>
    <property type="gene ID" value="ENSENLG00000013357.1"/>
</dbReference>
<feature type="region of interest" description="Disordered" evidence="2">
    <location>
        <begin position="109"/>
        <end position="148"/>
    </location>
</feature>
<feature type="region of interest" description="Disordered" evidence="2">
    <location>
        <begin position="294"/>
        <end position="347"/>
    </location>
</feature>
<feature type="compositionally biased region" description="Basic residues" evidence="2">
    <location>
        <begin position="333"/>
        <end position="347"/>
    </location>
</feature>
<dbReference type="PANTHER" id="PTHR31353">
    <property type="entry name" value="FAM98"/>
    <property type="match status" value="1"/>
</dbReference>
<dbReference type="InParanoid" id="A0A665VEF3"/>
<proteinExistence type="inferred from homology"/>